<accession>A0A9P7KH41</accession>
<reference evidence="2" key="1">
    <citation type="submission" date="2020-07" db="EMBL/GenBank/DDBJ databases">
        <authorList>
            <person name="Nieuwenhuis M."/>
            <person name="Van De Peppel L.J.J."/>
        </authorList>
    </citation>
    <scope>NUCLEOTIDE SEQUENCE</scope>
    <source>
        <strain evidence="2">AP01</strain>
        <tissue evidence="2">Mycelium</tissue>
    </source>
</reference>
<evidence type="ECO:0000313" key="3">
    <source>
        <dbReference type="Proteomes" id="UP000775547"/>
    </source>
</evidence>
<organism evidence="2 3">
    <name type="scientific">Asterophora parasitica</name>
    <dbReference type="NCBI Taxonomy" id="117018"/>
    <lineage>
        <taxon>Eukaryota</taxon>
        <taxon>Fungi</taxon>
        <taxon>Dikarya</taxon>
        <taxon>Basidiomycota</taxon>
        <taxon>Agaricomycotina</taxon>
        <taxon>Agaricomycetes</taxon>
        <taxon>Agaricomycetidae</taxon>
        <taxon>Agaricales</taxon>
        <taxon>Tricholomatineae</taxon>
        <taxon>Lyophyllaceae</taxon>
        <taxon>Asterophora</taxon>
    </lineage>
</organism>
<feature type="region of interest" description="Disordered" evidence="1">
    <location>
        <begin position="162"/>
        <end position="249"/>
    </location>
</feature>
<comment type="caution">
    <text evidence="2">The sequence shown here is derived from an EMBL/GenBank/DDBJ whole genome shotgun (WGS) entry which is preliminary data.</text>
</comment>
<dbReference type="AlphaFoldDB" id="A0A9P7KH41"/>
<protein>
    <submittedName>
        <fullName evidence="2">Uncharacterized protein</fullName>
    </submittedName>
</protein>
<keyword evidence="3" id="KW-1185">Reference proteome</keyword>
<reference evidence="2" key="2">
    <citation type="submission" date="2021-10" db="EMBL/GenBank/DDBJ databases">
        <title>Phylogenomics reveals ancestral predisposition of the termite-cultivated fungus Termitomyces towards a domesticated lifestyle.</title>
        <authorList>
            <person name="Auxier B."/>
            <person name="Grum-Grzhimaylo A."/>
            <person name="Cardenas M.E."/>
            <person name="Lodge J.D."/>
            <person name="Laessoe T."/>
            <person name="Pedersen O."/>
            <person name="Smith M.E."/>
            <person name="Kuyper T.W."/>
            <person name="Franco-Molano E.A."/>
            <person name="Baroni T.J."/>
            <person name="Aanen D.K."/>
        </authorList>
    </citation>
    <scope>NUCLEOTIDE SEQUENCE</scope>
    <source>
        <strain evidence="2">AP01</strain>
        <tissue evidence="2">Mycelium</tissue>
    </source>
</reference>
<feature type="region of interest" description="Disordered" evidence="1">
    <location>
        <begin position="98"/>
        <end position="138"/>
    </location>
</feature>
<feature type="compositionally biased region" description="Polar residues" evidence="1">
    <location>
        <begin position="204"/>
        <end position="230"/>
    </location>
</feature>
<sequence length="362" mass="40297">MYSFHYLNTSSPVVEASSKDDAGFDDLIATAAGFFPPDIKSEYRDCSPFAALSPFSCSSSSESSSCIDPRRTGHNSDYDSDVEELVVDNSIQVPRLEFPVPVQSSSSDSEDEIPLRATRPRYILQKPKPARQSIREHSAPWHLHSSSVLPSLPTCRKRVRRLSVSSFSSKDADYDPDDDSEGNATDDEYLPSPQPSPLKRRRASPTSSGLSAPYNQRAATSPSPTSQSELSIDGDRRPTKRARRPPAARNLQLSMEEVRNLLAKADSLNFRCPVDDYIQRNHRMPDFKRHICTHAESQYVCIGVPLEDAAEYGLPPDADQHLYQGEVRAGGCMSFFSRRDALKRHLGNRSLTCVGERQSARD</sequence>
<feature type="compositionally biased region" description="Low complexity" evidence="1">
    <location>
        <begin position="54"/>
        <end position="66"/>
    </location>
</feature>
<dbReference type="Proteomes" id="UP000775547">
    <property type="component" value="Unassembled WGS sequence"/>
</dbReference>
<feature type="region of interest" description="Disordered" evidence="1">
    <location>
        <begin position="54"/>
        <end position="78"/>
    </location>
</feature>
<dbReference type="OrthoDB" id="8922241at2759"/>
<gene>
    <name evidence="2" type="ORF">DXG03_005009</name>
</gene>
<name>A0A9P7KH41_9AGAR</name>
<feature type="compositionally biased region" description="Basic and acidic residues" evidence="1">
    <location>
        <begin position="68"/>
        <end position="77"/>
    </location>
</feature>
<dbReference type="EMBL" id="JABCKV010000003">
    <property type="protein sequence ID" value="KAG5648435.1"/>
    <property type="molecule type" value="Genomic_DNA"/>
</dbReference>
<proteinExistence type="predicted"/>
<feature type="compositionally biased region" description="Acidic residues" evidence="1">
    <location>
        <begin position="174"/>
        <end position="189"/>
    </location>
</feature>
<evidence type="ECO:0000313" key="2">
    <source>
        <dbReference type="EMBL" id="KAG5648435.1"/>
    </source>
</evidence>
<evidence type="ECO:0000256" key="1">
    <source>
        <dbReference type="SAM" id="MobiDB-lite"/>
    </source>
</evidence>